<organism evidence="1 2">
    <name type="scientific">Elysia marginata</name>
    <dbReference type="NCBI Taxonomy" id="1093978"/>
    <lineage>
        <taxon>Eukaryota</taxon>
        <taxon>Metazoa</taxon>
        <taxon>Spiralia</taxon>
        <taxon>Lophotrochozoa</taxon>
        <taxon>Mollusca</taxon>
        <taxon>Gastropoda</taxon>
        <taxon>Heterobranchia</taxon>
        <taxon>Euthyneura</taxon>
        <taxon>Panpulmonata</taxon>
        <taxon>Sacoglossa</taxon>
        <taxon>Placobranchoidea</taxon>
        <taxon>Plakobranchidae</taxon>
        <taxon>Elysia</taxon>
    </lineage>
</organism>
<gene>
    <name evidence="1" type="ORF">ElyMa_004755100</name>
</gene>
<evidence type="ECO:0000313" key="1">
    <source>
        <dbReference type="EMBL" id="GFS08375.1"/>
    </source>
</evidence>
<dbReference type="AlphaFoldDB" id="A0AAV4IG47"/>
<feature type="non-terminal residue" evidence="1">
    <location>
        <position position="1"/>
    </location>
</feature>
<accession>A0AAV4IG47</accession>
<protein>
    <submittedName>
        <fullName evidence="1">Uncharacterized protein</fullName>
    </submittedName>
</protein>
<name>A0AAV4IG47_9GAST</name>
<comment type="caution">
    <text evidence="1">The sequence shown here is derived from an EMBL/GenBank/DDBJ whole genome shotgun (WGS) entry which is preliminary data.</text>
</comment>
<dbReference type="Proteomes" id="UP000762676">
    <property type="component" value="Unassembled WGS sequence"/>
</dbReference>
<evidence type="ECO:0000313" key="2">
    <source>
        <dbReference type="Proteomes" id="UP000762676"/>
    </source>
</evidence>
<reference evidence="1 2" key="1">
    <citation type="journal article" date="2021" name="Elife">
        <title>Chloroplast acquisition without the gene transfer in kleptoplastic sea slugs, Plakobranchus ocellatus.</title>
        <authorList>
            <person name="Maeda T."/>
            <person name="Takahashi S."/>
            <person name="Yoshida T."/>
            <person name="Shimamura S."/>
            <person name="Takaki Y."/>
            <person name="Nagai Y."/>
            <person name="Toyoda A."/>
            <person name="Suzuki Y."/>
            <person name="Arimoto A."/>
            <person name="Ishii H."/>
            <person name="Satoh N."/>
            <person name="Nishiyama T."/>
            <person name="Hasebe M."/>
            <person name="Maruyama T."/>
            <person name="Minagawa J."/>
            <person name="Obokata J."/>
            <person name="Shigenobu S."/>
        </authorList>
    </citation>
    <scope>NUCLEOTIDE SEQUENCE [LARGE SCALE GENOMIC DNA]</scope>
</reference>
<proteinExistence type="predicted"/>
<keyword evidence="2" id="KW-1185">Reference proteome</keyword>
<sequence length="64" mass="7038">SVHVSQPYVSMEITRDLKSLCFALKLMELFQIFPSLANGAVAKAIRVRTSTVELPSSCKARQIG</sequence>
<dbReference type="EMBL" id="BMAT01009546">
    <property type="protein sequence ID" value="GFS08375.1"/>
    <property type="molecule type" value="Genomic_DNA"/>
</dbReference>